<proteinExistence type="predicted"/>
<feature type="transmembrane region" description="Helical" evidence="2">
    <location>
        <begin position="235"/>
        <end position="256"/>
    </location>
</feature>
<feature type="transmembrane region" description="Helical" evidence="2">
    <location>
        <begin position="69"/>
        <end position="89"/>
    </location>
</feature>
<feature type="transmembrane region" description="Helical" evidence="2">
    <location>
        <begin position="286"/>
        <end position="303"/>
    </location>
</feature>
<evidence type="ECO:0000256" key="1">
    <source>
        <dbReference type="SAM" id="MobiDB-lite"/>
    </source>
</evidence>
<dbReference type="EMBL" id="JABFDN010000004">
    <property type="protein sequence ID" value="NPU66271.1"/>
    <property type="molecule type" value="Genomic_DNA"/>
</dbReference>
<feature type="transmembrane region" description="Helical" evidence="2">
    <location>
        <begin position="40"/>
        <end position="63"/>
    </location>
</feature>
<evidence type="ECO:0008006" key="5">
    <source>
        <dbReference type="Google" id="ProtNLM"/>
    </source>
</evidence>
<feature type="transmembrane region" description="Helical" evidence="2">
    <location>
        <begin position="130"/>
        <end position="153"/>
    </location>
</feature>
<evidence type="ECO:0000313" key="3">
    <source>
        <dbReference type="EMBL" id="NPU66271.1"/>
    </source>
</evidence>
<feature type="transmembrane region" description="Helical" evidence="2">
    <location>
        <begin position="204"/>
        <end position="223"/>
    </location>
</feature>
<feature type="compositionally biased region" description="Low complexity" evidence="1">
    <location>
        <begin position="424"/>
        <end position="436"/>
    </location>
</feature>
<keyword evidence="2" id="KW-1133">Transmembrane helix</keyword>
<name>A0ABX2CDI3_9BRAD</name>
<evidence type="ECO:0000313" key="4">
    <source>
        <dbReference type="Proteomes" id="UP000886476"/>
    </source>
</evidence>
<feature type="region of interest" description="Disordered" evidence="1">
    <location>
        <begin position="386"/>
        <end position="502"/>
    </location>
</feature>
<reference evidence="3" key="1">
    <citation type="submission" date="2020-05" db="EMBL/GenBank/DDBJ databases">
        <title>Nod-independent and nitrogen-fixing Bradyrhizobium aeschynomene sp. nov. isolated from nodules of Aeschynomene indica.</title>
        <authorList>
            <person name="Zhang Z."/>
        </authorList>
    </citation>
    <scope>NUCLEOTIDE SEQUENCE</scope>
    <source>
        <strain evidence="3">83012</strain>
    </source>
</reference>
<feature type="transmembrane region" description="Helical" evidence="2">
    <location>
        <begin position="309"/>
        <end position="329"/>
    </location>
</feature>
<organism evidence="3 4">
    <name type="scientific">Bradyrhizobium aeschynomenes</name>
    <dbReference type="NCBI Taxonomy" id="2734909"/>
    <lineage>
        <taxon>Bacteria</taxon>
        <taxon>Pseudomonadati</taxon>
        <taxon>Pseudomonadota</taxon>
        <taxon>Alphaproteobacteria</taxon>
        <taxon>Hyphomicrobiales</taxon>
        <taxon>Nitrobacteraceae</taxon>
        <taxon>Bradyrhizobium</taxon>
    </lineage>
</organism>
<gene>
    <name evidence="3" type="ORF">HL667_14800</name>
</gene>
<comment type="caution">
    <text evidence="3">The sequence shown here is derived from an EMBL/GenBank/DDBJ whole genome shotgun (WGS) entry which is preliminary data.</text>
</comment>
<feature type="transmembrane region" description="Helical" evidence="2">
    <location>
        <begin position="165"/>
        <end position="184"/>
    </location>
</feature>
<keyword evidence="2" id="KW-0472">Membrane</keyword>
<keyword evidence="4" id="KW-1185">Reference proteome</keyword>
<keyword evidence="2" id="KW-0812">Transmembrane</keyword>
<accession>A0ABX2CDI3</accession>
<dbReference type="Proteomes" id="UP000886476">
    <property type="component" value="Unassembled WGS sequence"/>
</dbReference>
<sequence length="502" mass="52722">MNRGTAGHRSRGSQAQRAFDPHMWRTRQLSRPMPFYGSELFQLGCPPLASFIAAFLGCLMTLHLSASGLSPQVASAAAALLLCASLILTRTADLVPSTFFSSAYGGSFVGMTPVALLNASVIRAGLPLDAAFTLLSLFTGLMFCLGCALDMWLRGGLARGYGGRLGALAAVASFLFVGLAPLLGADGELFPIARRPVPELGLGAAAITFLLCTAGMLATMAALRWAPVAGSRRAVRIVVAATVAFVGLVLLLQFVPGNAPELDAYFAGCFLGMSSSRRLRSLPQAMAAAVLLTALVIFTYPILPAVGGSLGYVAFVSVMFVDAGVRLFIEAGESPRQTMIAWSRGLLATLAILAVLLSSELLFEQPREEPAASTLSVAKPVAPVRQAAPADEARGEGGVPGEKPVNAPVPELPMQILRPDAGEPSPARRSSEQSPAAPAPIPSEPQRRVVRYGQVATVPTMLPKRSQARVVPHSSPRPRIMARQDVQPAPEWRPDPSTSAAP</sequence>
<protein>
    <recommendedName>
        <fullName evidence="5">Integral membrane protein</fullName>
    </recommendedName>
</protein>
<feature type="transmembrane region" description="Helical" evidence="2">
    <location>
        <begin position="341"/>
        <end position="363"/>
    </location>
</feature>
<evidence type="ECO:0000256" key="2">
    <source>
        <dbReference type="SAM" id="Phobius"/>
    </source>
</evidence>
<feature type="transmembrane region" description="Helical" evidence="2">
    <location>
        <begin position="101"/>
        <end position="124"/>
    </location>
</feature>